<dbReference type="PROSITE" id="PS51194">
    <property type="entry name" value="HELICASE_CTER"/>
    <property type="match status" value="1"/>
</dbReference>
<dbReference type="OrthoDB" id="3197455at2"/>
<dbReference type="GO" id="GO:0043138">
    <property type="term" value="F:3'-5' DNA helicase activity"/>
    <property type="evidence" value="ECO:0007669"/>
    <property type="project" value="TreeGrafter"/>
</dbReference>
<dbReference type="InterPro" id="IPR027417">
    <property type="entry name" value="P-loop_NTPase"/>
</dbReference>
<dbReference type="CDD" id="cd17923">
    <property type="entry name" value="DEXHc_Hrq1-like"/>
    <property type="match status" value="1"/>
</dbReference>
<evidence type="ECO:0000256" key="2">
    <source>
        <dbReference type="ARBA" id="ARBA00022840"/>
    </source>
</evidence>
<evidence type="ECO:0000259" key="3">
    <source>
        <dbReference type="PROSITE" id="PS51192"/>
    </source>
</evidence>
<dbReference type="SMART" id="SM00487">
    <property type="entry name" value="DEXDc"/>
    <property type="match status" value="1"/>
</dbReference>
<dbReference type="GO" id="GO:0006289">
    <property type="term" value="P:nucleotide-excision repair"/>
    <property type="evidence" value="ECO:0007669"/>
    <property type="project" value="TreeGrafter"/>
</dbReference>
<dbReference type="InterPro" id="IPR001650">
    <property type="entry name" value="Helicase_C-like"/>
</dbReference>
<keyword evidence="1" id="KW-0547">Nucleotide-binding</keyword>
<sequence>MTQVREFNPIEAARMIEDSYREYIATTIHFDDPGLQRQLESILNKEGYLAKGPFLEAAPPYCRGKSVRDLVTEGVLCQSMLSLGGGDPLKFDCDRPLYVHQVKAIRKAFAGKNYAVVTGTGSGKTECFLLPILNDILSEFEVDGSSSGVRAMILYPMNALANDQLKRLRELLDGTKITFGRYTGDTEEFEQDAIEKWKRENPNSEKLPNEIISREEIRKNPPNILLTNYAMLEYLLLRPSDAPLFGGVLGSNWRHLAIDEAHVYSGSLGTEIAYLIRRLKARIESETGERPALHCYATSATIGTDSDEDKSAIAQFASDLFGEVFDANGDDVDVITSERDLPELALDDCSWGMLPLKCWDELRNLLLDDADGLSSEDIRAFLSSHSVDEAVLSRLDGETPLLGLGKVLLGEESTARLVKGFSRPLDLTNVSKIKNLGIQGLDGSNEGIAVLTSMVEVLSAAQRSEGVPILSSRYHSFLRAPEGLYINLYTKQLDCAKLTSELCDGYDVPVYEVSVCRHCGQAYILGTEKSDREHELAWLNPRHEGTDADDDFIPRLYYRILPTTQEADESEEVYWLCPVCGSLHDDRVGERHLFPHVNVDRIPIAKNKVEEKTPDEYEAKCLHCGYASSKAIQPMRVSPEAAGSVVCYDLVRSVPPFDVKAQESGRRFARRRESTLRGGSAICFSDKRQDAAFFAPAMDRTYRRITIRQIIREAVESESDGSGQKYNELRPVIESLLKNEYPQMGIDNRRQQASAWILDELSAEDSRNSLWGLGVVRVEPTEFIEGFSDPDVQDFVCEEVEKLRNDGLGWITPDDYRVFALVCLETLRKDNGIEVPEGVDVLRENHQTRGNWIVEEAERGASDCIRFVGLCSGGGENARSGFIRKYAARVRACDNVSREDAATILQSLYSFMYEYLFDFFRDERFLGERSTAERFVLSPRVWTFYPHKDDDKIYRCDKCGCDISYDTHGVCPTTKCAGHMQAFTYAEARDKDRYYKEVYQQRALPIRIEEHTAQLSSERAREIQAKFISGEVNILSCTTTFELGVDVGDLRAIFMRNVPPSAANYAQRAGRVGRRAGKPGYAVTFARLRPHDIAYFEDPRSIIAGETSVPACYLSNDSIARRHVFAIALSEYFRYAFRNTQRDLSKIYDELLSLDSGHPSGLDDIKMYLHGQPQAIAKQLGSVFSNIADVCDKVNIEDWGWVDKDDSSIDAQKDSLIGRLQRMHDLKHDDFKRLQLAIDQAIAEERLEDAGGYKKRREALRQELTISVLAENGVLPKYGFPTDLVELHLPAMERSINENELSLSRGLRQAIREYAPGNEVVADKRLWKCVGIRKPSDQVFMERRFGKCSKCKSFVWPIEDGSTFRLCPSCGREHVELDKIMIVPSYGFIGEEVKGKRAGERKPRSRGHVEVYFSQHWPEEALTNTFAFNGGTVHVRYASNGQLCALNNPKNGFRVCEICGAAARQGERFEHLGWCANKRHQPKHYHALGAAFVSDVLELVLDFQGDIAFEDDEECSPWESLMWAVVAAASQLLQVPETELGGTVYRNSDGGTSMLIYDNVPGGAGHARQLAGMVEELLHKAYHVVDGHCGCDSCCYGCIANYYNQGKQNRLSRKAALDILEQLFSGTTSIGNETCEDFAPSTLTTMGSGFGPTLHLIASSGGVNYGAMDFVSVCKSSVTASASEEWTALINDLCHMSRGIDLEMPEKNIGLGQEGEEEVFASLLWRNARVALFDEEGIDDLIELFGDTDEIDSDWTMFTVGNCSASDILDALRGID</sequence>
<dbReference type="InterPro" id="IPR011545">
    <property type="entry name" value="DEAD/DEAH_box_helicase_dom"/>
</dbReference>
<evidence type="ECO:0000313" key="6">
    <source>
        <dbReference type="Proteomes" id="UP000269591"/>
    </source>
</evidence>
<dbReference type="GO" id="GO:0003676">
    <property type="term" value="F:nucleic acid binding"/>
    <property type="evidence" value="ECO:0007669"/>
    <property type="project" value="InterPro"/>
</dbReference>
<feature type="domain" description="Helicase C-terminal" evidence="4">
    <location>
        <begin position="948"/>
        <end position="1120"/>
    </location>
</feature>
<comment type="caution">
    <text evidence="5">The sequence shown here is derived from an EMBL/GenBank/DDBJ whole genome shotgun (WGS) entry which is preliminary data.</text>
</comment>
<gene>
    <name evidence="5" type="ORF">DMP06_03300</name>
</gene>
<dbReference type="GO" id="GO:0036297">
    <property type="term" value="P:interstrand cross-link repair"/>
    <property type="evidence" value="ECO:0007669"/>
    <property type="project" value="TreeGrafter"/>
</dbReference>
<evidence type="ECO:0000259" key="4">
    <source>
        <dbReference type="PROSITE" id="PS51194"/>
    </source>
</evidence>
<dbReference type="RefSeq" id="WP_123208316.1">
    <property type="nucleotide sequence ID" value="NZ_JBHTHO010000001.1"/>
</dbReference>
<feature type="domain" description="Helicase ATP-binding" evidence="3">
    <location>
        <begin position="105"/>
        <end position="320"/>
    </location>
</feature>
<evidence type="ECO:0008006" key="7">
    <source>
        <dbReference type="Google" id="ProtNLM"/>
    </source>
</evidence>
<dbReference type="GO" id="GO:0005524">
    <property type="term" value="F:ATP binding"/>
    <property type="evidence" value="ECO:0007669"/>
    <property type="project" value="UniProtKB-KW"/>
</dbReference>
<evidence type="ECO:0000256" key="1">
    <source>
        <dbReference type="ARBA" id="ARBA00022741"/>
    </source>
</evidence>
<dbReference type="PANTHER" id="PTHR47957:SF3">
    <property type="entry name" value="ATP-DEPENDENT HELICASE HRQ1"/>
    <property type="match status" value="1"/>
</dbReference>
<dbReference type="SMART" id="SM00490">
    <property type="entry name" value="HELICc"/>
    <property type="match status" value="1"/>
</dbReference>
<evidence type="ECO:0000313" key="5">
    <source>
        <dbReference type="EMBL" id="RNL41032.1"/>
    </source>
</evidence>
<name>A0A3N0B1P4_9ACTN</name>
<dbReference type="Gene3D" id="3.40.50.300">
    <property type="entry name" value="P-loop containing nucleotide triphosphate hydrolases"/>
    <property type="match status" value="2"/>
</dbReference>
<dbReference type="InterPro" id="IPR018973">
    <property type="entry name" value="MZB"/>
</dbReference>
<dbReference type="Pfam" id="PF00270">
    <property type="entry name" value="DEAD"/>
    <property type="match status" value="1"/>
</dbReference>
<dbReference type="Pfam" id="PF00271">
    <property type="entry name" value="Helicase_C"/>
    <property type="match status" value="1"/>
</dbReference>
<accession>A0A3N0B1P4</accession>
<protein>
    <recommendedName>
        <fullName evidence="7">DEAD/DEAH box helicase</fullName>
    </recommendedName>
</protein>
<dbReference type="InterPro" id="IPR014001">
    <property type="entry name" value="Helicase_ATP-bd"/>
</dbReference>
<dbReference type="PROSITE" id="PS51192">
    <property type="entry name" value="HELICASE_ATP_BIND_1"/>
    <property type="match status" value="1"/>
</dbReference>
<dbReference type="PANTHER" id="PTHR47957">
    <property type="entry name" value="ATP-DEPENDENT HELICASE HRQ1"/>
    <property type="match status" value="1"/>
</dbReference>
<keyword evidence="2" id="KW-0067">ATP-binding</keyword>
<reference evidence="6" key="1">
    <citation type="submission" date="2018-05" db="EMBL/GenBank/DDBJ databases">
        <title>Genome Sequencing of selected type strains of the family Eggerthellaceae.</title>
        <authorList>
            <person name="Danylec N."/>
            <person name="Stoll D.A."/>
            <person name="Doetsch A."/>
            <person name="Huch M."/>
        </authorList>
    </citation>
    <scope>NUCLEOTIDE SEQUENCE [LARGE SCALE GENOMIC DNA]</scope>
    <source>
        <strain evidence="6">DSM 24851</strain>
    </source>
</reference>
<keyword evidence="6" id="KW-1185">Reference proteome</keyword>
<dbReference type="Pfam" id="PF09369">
    <property type="entry name" value="MZB"/>
    <property type="match status" value="1"/>
</dbReference>
<organism evidence="5 6">
    <name type="scientific">Slackia equolifaciens</name>
    <dbReference type="NCBI Taxonomy" id="498718"/>
    <lineage>
        <taxon>Bacteria</taxon>
        <taxon>Bacillati</taxon>
        <taxon>Actinomycetota</taxon>
        <taxon>Coriobacteriia</taxon>
        <taxon>Eggerthellales</taxon>
        <taxon>Eggerthellaceae</taxon>
        <taxon>Slackia</taxon>
    </lineage>
</organism>
<dbReference type="SUPFAM" id="SSF52540">
    <property type="entry name" value="P-loop containing nucleoside triphosphate hydrolases"/>
    <property type="match status" value="2"/>
</dbReference>
<dbReference type="EMBL" id="QIBX01000003">
    <property type="protein sequence ID" value="RNL41032.1"/>
    <property type="molecule type" value="Genomic_DNA"/>
</dbReference>
<dbReference type="Proteomes" id="UP000269591">
    <property type="component" value="Unassembled WGS sequence"/>
</dbReference>
<proteinExistence type="predicted"/>